<keyword evidence="2" id="KW-0472">Membrane</keyword>
<reference evidence="4" key="1">
    <citation type="submission" date="2021-02" db="EMBL/GenBank/DDBJ databases">
        <title>Psilocybe cubensis genome.</title>
        <authorList>
            <person name="Mckernan K.J."/>
            <person name="Crawford S."/>
            <person name="Trippe A."/>
            <person name="Kane L.T."/>
            <person name="Mclaughlin S."/>
        </authorList>
    </citation>
    <scope>NUCLEOTIDE SEQUENCE [LARGE SCALE GENOMIC DNA]</scope>
    <source>
        <strain evidence="4">MGC-MH-2018</strain>
    </source>
</reference>
<evidence type="ECO:0000256" key="2">
    <source>
        <dbReference type="SAM" id="Phobius"/>
    </source>
</evidence>
<evidence type="ECO:0000259" key="3">
    <source>
        <dbReference type="Pfam" id="PF20152"/>
    </source>
</evidence>
<feature type="domain" description="DUF6534" evidence="3">
    <location>
        <begin position="60"/>
        <end position="148"/>
    </location>
</feature>
<feature type="transmembrane region" description="Helical" evidence="2">
    <location>
        <begin position="123"/>
        <end position="144"/>
    </location>
</feature>
<dbReference type="PANTHER" id="PTHR40465">
    <property type="entry name" value="CHROMOSOME 1, WHOLE GENOME SHOTGUN SEQUENCE"/>
    <property type="match status" value="1"/>
</dbReference>
<name>A0A8H8CP18_PSICU</name>
<dbReference type="InterPro" id="IPR045339">
    <property type="entry name" value="DUF6534"/>
</dbReference>
<dbReference type="Pfam" id="PF20152">
    <property type="entry name" value="DUF6534"/>
    <property type="match status" value="1"/>
</dbReference>
<feature type="transmembrane region" description="Helical" evidence="2">
    <location>
        <begin position="54"/>
        <end position="74"/>
    </location>
</feature>
<evidence type="ECO:0000256" key="1">
    <source>
        <dbReference type="SAM" id="MobiDB-lite"/>
    </source>
</evidence>
<keyword evidence="2" id="KW-1133">Transmembrane helix</keyword>
<organism evidence="4">
    <name type="scientific">Psilocybe cubensis</name>
    <name type="common">Psychedelic mushroom</name>
    <name type="synonym">Stropharia cubensis</name>
    <dbReference type="NCBI Taxonomy" id="181762"/>
    <lineage>
        <taxon>Eukaryota</taxon>
        <taxon>Fungi</taxon>
        <taxon>Dikarya</taxon>
        <taxon>Basidiomycota</taxon>
        <taxon>Agaricomycotina</taxon>
        <taxon>Agaricomycetes</taxon>
        <taxon>Agaricomycetidae</taxon>
        <taxon>Agaricales</taxon>
        <taxon>Agaricineae</taxon>
        <taxon>Strophariaceae</taxon>
        <taxon>Psilocybe</taxon>
    </lineage>
</organism>
<feature type="compositionally biased region" description="Basic and acidic residues" evidence="1">
    <location>
        <begin position="219"/>
        <end position="229"/>
    </location>
</feature>
<proteinExistence type="predicted"/>
<comment type="caution">
    <text evidence="4">The sequence shown here is derived from an EMBL/GenBank/DDBJ whole genome shotgun (WGS) entry which is preliminary data.</text>
</comment>
<gene>
    <name evidence="4" type="ORF">JR316_000149</name>
</gene>
<keyword evidence="2" id="KW-0812">Transmembrane</keyword>
<accession>A0A8H8CP18</accession>
<sequence length="243" mass="27177">MHRIWILSEKKILVLCIALAPSLTALILNIHLPLKMIFAHFSIPELVLTEKESAALYFISALSDVVIAGFLCYFLRLSNRRTQFQATRLVLKDILHYVVATGILTSACEIGAVIAYFLRPNGLYFAAIHFSLGRLYTNSLLAALNSRKKIRDRLQGNASGIGQSIHSHGAGKQKDIHMVSIKAASDEVPESKRVPQASMVRPSEITFTVERVIQDDNGDTSKRNSDQRAHAIWQTSTDYERRT</sequence>
<dbReference type="PANTHER" id="PTHR40465:SF1">
    <property type="entry name" value="DUF6534 DOMAIN-CONTAINING PROTEIN"/>
    <property type="match status" value="1"/>
</dbReference>
<feature type="region of interest" description="Disordered" evidence="1">
    <location>
        <begin position="212"/>
        <end position="243"/>
    </location>
</feature>
<dbReference type="EMBL" id="JAFIQS010000001">
    <property type="protein sequence ID" value="KAG5173492.1"/>
    <property type="molecule type" value="Genomic_DNA"/>
</dbReference>
<evidence type="ECO:0000313" key="4">
    <source>
        <dbReference type="EMBL" id="KAG5173492.1"/>
    </source>
</evidence>
<protein>
    <recommendedName>
        <fullName evidence="3">DUF6534 domain-containing protein</fullName>
    </recommendedName>
</protein>
<feature type="transmembrane region" description="Helical" evidence="2">
    <location>
        <begin position="12"/>
        <end position="34"/>
    </location>
</feature>
<feature type="transmembrane region" description="Helical" evidence="2">
    <location>
        <begin position="94"/>
        <end position="117"/>
    </location>
</feature>
<dbReference type="AlphaFoldDB" id="A0A8H8CP18"/>